<dbReference type="EMBL" id="VGLS01000108">
    <property type="protein sequence ID" value="MBM3223198.1"/>
    <property type="molecule type" value="Genomic_DNA"/>
</dbReference>
<dbReference type="PANTHER" id="PTHR48207:SF4">
    <property type="entry name" value="BLL6097 PROTEIN"/>
    <property type="match status" value="1"/>
</dbReference>
<dbReference type="Proteomes" id="UP000712673">
    <property type="component" value="Unassembled WGS sequence"/>
</dbReference>
<reference evidence="2" key="1">
    <citation type="submission" date="2019-03" db="EMBL/GenBank/DDBJ databases">
        <title>Lake Tanganyika Metagenome-Assembled Genomes (MAGs).</title>
        <authorList>
            <person name="Tran P."/>
        </authorList>
    </citation>
    <scope>NUCLEOTIDE SEQUENCE</scope>
    <source>
        <strain evidence="2">K_DeepCast_65m_m2_066</strain>
    </source>
</reference>
<dbReference type="InterPro" id="IPR023606">
    <property type="entry name" value="CoA-Trfase_III_dom_1_sf"/>
</dbReference>
<dbReference type="Pfam" id="PF02515">
    <property type="entry name" value="CoA_transf_3"/>
    <property type="match status" value="2"/>
</dbReference>
<proteinExistence type="predicted"/>
<dbReference type="Gene3D" id="3.40.50.10540">
    <property type="entry name" value="Crotonobetainyl-coa:carnitine coa-transferase, domain 1"/>
    <property type="match status" value="2"/>
</dbReference>
<evidence type="ECO:0000313" key="2">
    <source>
        <dbReference type="EMBL" id="MBM3223198.1"/>
    </source>
</evidence>
<protein>
    <recommendedName>
        <fullName evidence="4">CoA transferase</fullName>
    </recommendedName>
</protein>
<gene>
    <name evidence="2" type="ORF">FJZ47_05250</name>
</gene>
<organism evidence="2 3">
    <name type="scientific">Tectimicrobiota bacterium</name>
    <dbReference type="NCBI Taxonomy" id="2528274"/>
    <lineage>
        <taxon>Bacteria</taxon>
        <taxon>Pseudomonadati</taxon>
        <taxon>Nitrospinota/Tectimicrobiota group</taxon>
        <taxon>Candidatus Tectimicrobiota</taxon>
    </lineage>
</organism>
<dbReference type="GO" id="GO:0008410">
    <property type="term" value="F:CoA-transferase activity"/>
    <property type="evidence" value="ECO:0007669"/>
    <property type="project" value="TreeGrafter"/>
</dbReference>
<evidence type="ECO:0000256" key="1">
    <source>
        <dbReference type="ARBA" id="ARBA00022679"/>
    </source>
</evidence>
<dbReference type="PANTHER" id="PTHR48207">
    <property type="entry name" value="SUCCINATE--HYDROXYMETHYLGLUTARATE COA-TRANSFERASE"/>
    <property type="match status" value="1"/>
</dbReference>
<dbReference type="AlphaFoldDB" id="A0A938B2W1"/>
<accession>A0A938B2W1</accession>
<dbReference type="InterPro" id="IPR050483">
    <property type="entry name" value="CoA-transferase_III_domain"/>
</dbReference>
<dbReference type="Gene3D" id="3.30.1540.10">
    <property type="entry name" value="formyl-coa transferase, domain 3"/>
    <property type="match status" value="1"/>
</dbReference>
<dbReference type="SUPFAM" id="SSF89796">
    <property type="entry name" value="CoA-transferase family III (CaiB/BaiF)"/>
    <property type="match status" value="2"/>
</dbReference>
<name>A0A938B2W1_UNCTE</name>
<sequence>MTMALPDLTVLDLSQGLAAPFCSLLLGDLGARVYKVEPLEGDWARQLEPRQGNHSAVFLALNRNKLSLALDYQSSQGQEILQRLTRHVDMVISDIPPPQAQRLGSDYASLTAHHPHLIYGLLTPFGEHGPWAHRAASELVVQAASGYPRYLGVAGEEPLRLGMDAASAAGGTFLLQGLLAALFSRQQHGAGQCVTVSQLGALYALKTIQIAAQYNPDTWEGYHCWGPYNPPETGWQTQDRPVVFSFGEFTGGGPDKPSQWPDFCRALGLEHLLADPRCAPDGKNSTGLGADVAAFRAAYEAAFRQHRAADLVDLVRRLEGAAYPYHTYETLFADAQAEALYLLQQIPGPEGPLMAIKNPWNFSTLRPVVQYGPPTLGNASGAVLAALGYITEQRQGLFDAGVVVGNPDVAPAITLTPAPAVAPAPAAPAFVQHRGGPLAGVRVLDISGLGVGPVTGLFLAELGAEVIKVEPPHGDLAHTVLPRQRGTSALYISANLCKRGIVLNLKEPRDLERAYRLAERADVFIENFRVGVVERLGMGYTTLAQRNARLIYCSLSGFGPHGPLALLPSVDPYIQAFSGFASLNGPAGGQGESLRNIGFIDLNTSALAVPALLAALLARERTGSGQHIQVSMLEAAVALQMSRVAEWFATGQTPQPCGSGMPYSVPDQA</sequence>
<dbReference type="InterPro" id="IPR044855">
    <property type="entry name" value="CoA-Trfase_III_dom3_sf"/>
</dbReference>
<evidence type="ECO:0000313" key="3">
    <source>
        <dbReference type="Proteomes" id="UP000712673"/>
    </source>
</evidence>
<dbReference type="InterPro" id="IPR003673">
    <property type="entry name" value="CoA-Trfase_fam_III"/>
</dbReference>
<comment type="caution">
    <text evidence="2">The sequence shown here is derived from an EMBL/GenBank/DDBJ whole genome shotgun (WGS) entry which is preliminary data.</text>
</comment>
<keyword evidence="1" id="KW-0808">Transferase</keyword>
<evidence type="ECO:0008006" key="4">
    <source>
        <dbReference type="Google" id="ProtNLM"/>
    </source>
</evidence>
<feature type="non-terminal residue" evidence="2">
    <location>
        <position position="669"/>
    </location>
</feature>